<comment type="caution">
    <text evidence="4">The sequence shown here is derived from an EMBL/GenBank/DDBJ whole genome shotgun (WGS) entry which is preliminary data.</text>
</comment>
<dbReference type="OrthoDB" id="6864670at2"/>
<dbReference type="Gene3D" id="3.40.630.30">
    <property type="match status" value="1"/>
</dbReference>
<evidence type="ECO:0000259" key="3">
    <source>
        <dbReference type="PROSITE" id="PS51186"/>
    </source>
</evidence>
<evidence type="ECO:0000313" key="4">
    <source>
        <dbReference type="EMBL" id="TPG64775.1"/>
    </source>
</evidence>
<name>A0A502GSV6_9GAMM</name>
<evidence type="ECO:0000313" key="5">
    <source>
        <dbReference type="Proteomes" id="UP000317663"/>
    </source>
</evidence>
<proteinExistence type="predicted"/>
<protein>
    <submittedName>
        <fullName evidence="4">GNAT family N-acetyltransferase</fullName>
    </submittedName>
</protein>
<dbReference type="InterPro" id="IPR016181">
    <property type="entry name" value="Acyl_CoA_acyltransferase"/>
</dbReference>
<dbReference type="CDD" id="cd04301">
    <property type="entry name" value="NAT_SF"/>
    <property type="match status" value="1"/>
</dbReference>
<sequence length="170" mass="19267">MQIRQADIADIERLQKVGIDTYRHYFGALWESAAELDQFLDNDFSIPALQQGLSDSQQDWWLATDHGQTAGFAKVHYHQPLPESDQQGAMLCKLYLQPEAKSRGLGAALFSHAQTQAIARQQSCFWLTVLQSNTTALHFYERQGMSVHCESAYVTETQTTGLWVMKKTIL</sequence>
<dbReference type="PROSITE" id="PS51186">
    <property type="entry name" value="GNAT"/>
    <property type="match status" value="1"/>
</dbReference>
<dbReference type="EMBL" id="RCZD01000001">
    <property type="protein sequence ID" value="TPG64775.1"/>
    <property type="molecule type" value="Genomic_DNA"/>
</dbReference>
<reference evidence="4 5" key="1">
    <citation type="journal article" date="2019" name="Environ. Microbiol.">
        <title>Species interactions and distinct microbial communities in high Arctic permafrost affected cryosols are associated with the CH4 and CO2 gas fluxes.</title>
        <authorList>
            <person name="Altshuler I."/>
            <person name="Hamel J."/>
            <person name="Turney S."/>
            <person name="Magnuson E."/>
            <person name="Levesque R."/>
            <person name="Greer C."/>
            <person name="Whyte L.G."/>
        </authorList>
    </citation>
    <scope>NUCLEOTIDE SEQUENCE [LARGE SCALE GENOMIC DNA]</scope>
    <source>
        <strain evidence="4 5">E4</strain>
    </source>
</reference>
<dbReference type="PANTHER" id="PTHR43877">
    <property type="entry name" value="AMINOALKYLPHOSPHONATE N-ACETYLTRANSFERASE-RELATED-RELATED"/>
    <property type="match status" value="1"/>
</dbReference>
<dbReference type="Pfam" id="PF00583">
    <property type="entry name" value="Acetyltransf_1"/>
    <property type="match status" value="1"/>
</dbReference>
<feature type="domain" description="N-acetyltransferase" evidence="3">
    <location>
        <begin position="1"/>
        <end position="170"/>
    </location>
</feature>
<keyword evidence="1 4" id="KW-0808">Transferase</keyword>
<dbReference type="PANTHER" id="PTHR43877:SF2">
    <property type="entry name" value="AMINOALKYLPHOSPHONATE N-ACETYLTRANSFERASE-RELATED"/>
    <property type="match status" value="1"/>
</dbReference>
<evidence type="ECO:0000256" key="1">
    <source>
        <dbReference type="ARBA" id="ARBA00022679"/>
    </source>
</evidence>
<dbReference type="RefSeq" id="WP_140469861.1">
    <property type="nucleotide sequence ID" value="NZ_RCZD01000001.1"/>
</dbReference>
<dbReference type="InterPro" id="IPR050832">
    <property type="entry name" value="Bact_Acetyltransf"/>
</dbReference>
<dbReference type="GO" id="GO:0016747">
    <property type="term" value="F:acyltransferase activity, transferring groups other than amino-acyl groups"/>
    <property type="evidence" value="ECO:0007669"/>
    <property type="project" value="InterPro"/>
</dbReference>
<dbReference type="Proteomes" id="UP000317663">
    <property type="component" value="Unassembled WGS sequence"/>
</dbReference>
<dbReference type="AlphaFoldDB" id="A0A502GSV6"/>
<evidence type="ECO:0000256" key="2">
    <source>
        <dbReference type="ARBA" id="ARBA00023315"/>
    </source>
</evidence>
<dbReference type="InterPro" id="IPR000182">
    <property type="entry name" value="GNAT_dom"/>
</dbReference>
<keyword evidence="2" id="KW-0012">Acyltransferase</keyword>
<keyword evidence="5" id="KW-1185">Reference proteome</keyword>
<gene>
    <name evidence="4" type="ORF">EAH77_00540</name>
</gene>
<dbReference type="SUPFAM" id="SSF55729">
    <property type="entry name" value="Acyl-CoA N-acyltransferases (Nat)"/>
    <property type="match status" value="1"/>
</dbReference>
<organism evidence="4 5">
    <name type="scientific">Ewingella americana</name>
    <dbReference type="NCBI Taxonomy" id="41202"/>
    <lineage>
        <taxon>Bacteria</taxon>
        <taxon>Pseudomonadati</taxon>
        <taxon>Pseudomonadota</taxon>
        <taxon>Gammaproteobacteria</taxon>
        <taxon>Enterobacterales</taxon>
        <taxon>Yersiniaceae</taxon>
        <taxon>Ewingella</taxon>
    </lineage>
</organism>
<accession>A0A502GSV6</accession>